<comment type="caution">
    <text evidence="1">The sequence shown here is derived from an EMBL/GenBank/DDBJ whole genome shotgun (WGS) entry which is preliminary data.</text>
</comment>
<proteinExistence type="predicted"/>
<dbReference type="EMBL" id="MU393588">
    <property type="protein sequence ID" value="KAI4860397.1"/>
    <property type="molecule type" value="Genomic_DNA"/>
</dbReference>
<keyword evidence="2" id="KW-1185">Reference proteome</keyword>
<sequence>MSAALQTPGSLFQVPEVSQAEIDSFHDAHFSHTAVQFFHAQFFRPENAQDDNQHYEEYEEYFEEDDGLGYYPDGVKRTLTDEQIAIFRHSELESLRRAQAKASKIKQKSAALLQEAKEEDAKEEEEEDAKLGTDPKSTSPPPIHDEGVINNDKDDGEVEDGSEDGEIEAEAPQLTKAEEKRIKRQRARRKKQEQRKFNPEKKPDLRKRTWDVVEAGMDSLDYDELEKAQEAAATPAAQRRRISYDD</sequence>
<dbReference type="Proteomes" id="UP001497700">
    <property type="component" value="Unassembled WGS sequence"/>
</dbReference>
<gene>
    <name evidence="1" type="ORF">F4820DRAFT_452975</name>
</gene>
<organism evidence="1 2">
    <name type="scientific">Hypoxylon rubiginosum</name>
    <dbReference type="NCBI Taxonomy" id="110542"/>
    <lineage>
        <taxon>Eukaryota</taxon>
        <taxon>Fungi</taxon>
        <taxon>Dikarya</taxon>
        <taxon>Ascomycota</taxon>
        <taxon>Pezizomycotina</taxon>
        <taxon>Sordariomycetes</taxon>
        <taxon>Xylariomycetidae</taxon>
        <taxon>Xylariales</taxon>
        <taxon>Hypoxylaceae</taxon>
        <taxon>Hypoxylon</taxon>
    </lineage>
</organism>
<evidence type="ECO:0000313" key="2">
    <source>
        <dbReference type="Proteomes" id="UP001497700"/>
    </source>
</evidence>
<accession>A0ACB9YMI1</accession>
<name>A0ACB9YMI1_9PEZI</name>
<protein>
    <submittedName>
        <fullName evidence="1">Uncharacterized protein</fullName>
    </submittedName>
</protein>
<evidence type="ECO:0000313" key="1">
    <source>
        <dbReference type="EMBL" id="KAI4860397.1"/>
    </source>
</evidence>
<reference evidence="1 2" key="1">
    <citation type="journal article" date="2022" name="New Phytol.">
        <title>Ecological generalism drives hyperdiversity of secondary metabolite gene clusters in xylarialean endophytes.</title>
        <authorList>
            <person name="Franco M.E.E."/>
            <person name="Wisecaver J.H."/>
            <person name="Arnold A.E."/>
            <person name="Ju Y.M."/>
            <person name="Slot J.C."/>
            <person name="Ahrendt S."/>
            <person name="Moore L.P."/>
            <person name="Eastman K.E."/>
            <person name="Scott K."/>
            <person name="Konkel Z."/>
            <person name="Mondo S.J."/>
            <person name="Kuo A."/>
            <person name="Hayes R.D."/>
            <person name="Haridas S."/>
            <person name="Andreopoulos B."/>
            <person name="Riley R."/>
            <person name="LaButti K."/>
            <person name="Pangilinan J."/>
            <person name="Lipzen A."/>
            <person name="Amirebrahimi M."/>
            <person name="Yan J."/>
            <person name="Adam C."/>
            <person name="Keymanesh K."/>
            <person name="Ng V."/>
            <person name="Louie K."/>
            <person name="Northen T."/>
            <person name="Drula E."/>
            <person name="Henrissat B."/>
            <person name="Hsieh H.M."/>
            <person name="Youens-Clark K."/>
            <person name="Lutzoni F."/>
            <person name="Miadlikowska J."/>
            <person name="Eastwood D.C."/>
            <person name="Hamelin R.C."/>
            <person name="Grigoriev I.V."/>
            <person name="U'Ren J.M."/>
        </authorList>
    </citation>
    <scope>NUCLEOTIDE SEQUENCE [LARGE SCALE GENOMIC DNA]</scope>
    <source>
        <strain evidence="1 2">CBS 119005</strain>
    </source>
</reference>